<evidence type="ECO:0000256" key="3">
    <source>
        <dbReference type="ARBA" id="ARBA00023015"/>
    </source>
</evidence>
<dbReference type="GO" id="GO:0042393">
    <property type="term" value="F:histone binding"/>
    <property type="evidence" value="ECO:0007669"/>
    <property type="project" value="TreeGrafter"/>
</dbReference>
<dbReference type="SUPFAM" id="SSF101546">
    <property type="entry name" value="ASF1-like"/>
    <property type="match status" value="1"/>
</dbReference>
<evidence type="ECO:0000313" key="7">
    <source>
        <dbReference type="EMBL" id="NDJ97305.1"/>
    </source>
</evidence>
<evidence type="ECO:0000256" key="6">
    <source>
        <dbReference type="ARBA" id="ARBA00023242"/>
    </source>
</evidence>
<accession>A0A6B2G4Z7</accession>
<evidence type="ECO:0000256" key="1">
    <source>
        <dbReference type="ARBA" id="ARBA00004123"/>
    </source>
</evidence>
<name>A0A6B2G4Z7_MYXSQ</name>
<dbReference type="InterPro" id="IPR006818">
    <property type="entry name" value="ASF1-like"/>
</dbReference>
<keyword evidence="5" id="KW-0143">Chaperone</keyword>
<evidence type="ECO:0000256" key="2">
    <source>
        <dbReference type="ARBA" id="ARBA00006051"/>
    </source>
</evidence>
<evidence type="ECO:0000256" key="4">
    <source>
        <dbReference type="ARBA" id="ARBA00023163"/>
    </source>
</evidence>
<dbReference type="InterPro" id="IPR036747">
    <property type="entry name" value="ASF1-like_sf"/>
</dbReference>
<dbReference type="PANTHER" id="PTHR12040">
    <property type="entry name" value="ANTI-SILENCING PROTEIN 1"/>
    <property type="match status" value="1"/>
</dbReference>
<dbReference type="GO" id="GO:0006335">
    <property type="term" value="P:DNA replication-dependent chromatin assembly"/>
    <property type="evidence" value="ECO:0007669"/>
    <property type="project" value="TreeGrafter"/>
</dbReference>
<dbReference type="Gene3D" id="2.60.40.1490">
    <property type="entry name" value="Histone chaperone ASF1-like"/>
    <property type="match status" value="1"/>
</dbReference>
<organism evidence="7">
    <name type="scientific">Myxobolus squamalis</name>
    <name type="common">Myxosporean</name>
    <dbReference type="NCBI Taxonomy" id="59785"/>
    <lineage>
        <taxon>Eukaryota</taxon>
        <taxon>Metazoa</taxon>
        <taxon>Cnidaria</taxon>
        <taxon>Myxozoa</taxon>
        <taxon>Myxosporea</taxon>
        <taxon>Bivalvulida</taxon>
        <taxon>Platysporina</taxon>
        <taxon>Myxobolidae</taxon>
        <taxon>Myxobolus</taxon>
    </lineage>
</organism>
<keyword evidence="4" id="KW-0804">Transcription</keyword>
<dbReference type="Pfam" id="PF04729">
    <property type="entry name" value="ASF1_hist_chap"/>
    <property type="match status" value="1"/>
</dbReference>
<protein>
    <submittedName>
        <fullName evidence="7">Histone chaperone asf1b-A (Trinotate prediction)</fullName>
    </submittedName>
</protein>
<evidence type="ECO:0000256" key="5">
    <source>
        <dbReference type="ARBA" id="ARBA00023186"/>
    </source>
</evidence>
<dbReference type="PANTHER" id="PTHR12040:SF0">
    <property type="entry name" value="HISTONE CHAPERONE ASF1"/>
    <property type="match status" value="1"/>
</dbReference>
<keyword evidence="3" id="KW-0805">Transcription regulation</keyword>
<comment type="similarity">
    <text evidence="2">Belongs to the ASF1 family.</text>
</comment>
<comment type="subcellular location">
    <subcellularLocation>
        <location evidence="1">Nucleus</location>
    </subcellularLocation>
</comment>
<dbReference type="EMBL" id="GHBR01002574">
    <property type="protein sequence ID" value="NDJ97305.1"/>
    <property type="molecule type" value="Transcribed_RNA"/>
</dbReference>
<proteinExistence type="inferred from homology"/>
<sequence length="100" mass="11620">MAKVKVRNVEVLNNECDLFSKFSFKIVFEALENIDEDIEWRLIYVGSAENSKYDQTLDSVLVGPIPRGVHKFLFDVTNVVNLFRRLDQIGKRFPNQTLLD</sequence>
<dbReference type="GO" id="GO:0000785">
    <property type="term" value="C:chromatin"/>
    <property type="evidence" value="ECO:0007669"/>
    <property type="project" value="TreeGrafter"/>
</dbReference>
<keyword evidence="6" id="KW-0539">Nucleus</keyword>
<dbReference type="AlphaFoldDB" id="A0A6B2G4Z7"/>
<reference evidence="7" key="1">
    <citation type="submission" date="2018-11" db="EMBL/GenBank/DDBJ databases">
        <title>Myxobolus squamalis genome and transcriptome.</title>
        <authorList>
            <person name="Yahalomi D."/>
            <person name="Atkinson S.D."/>
            <person name="Neuhof M."/>
            <person name="Chang E.S."/>
            <person name="Philippe H."/>
            <person name="Cartwright P."/>
            <person name="Bartholomew J.L."/>
            <person name="Huchon D."/>
        </authorList>
    </citation>
    <scope>NUCLEOTIDE SEQUENCE</scope>
    <source>
        <strain evidence="7">71B08</strain>
        <tissue evidence="7">Whole</tissue>
    </source>
</reference>
<dbReference type="GO" id="GO:0005634">
    <property type="term" value="C:nucleus"/>
    <property type="evidence" value="ECO:0007669"/>
    <property type="project" value="UniProtKB-SubCell"/>
</dbReference>